<dbReference type="SFLD" id="SFLDG01129">
    <property type="entry name" value="C1.5:_HAD__Beta-PGM__Phosphata"/>
    <property type="match status" value="1"/>
</dbReference>
<dbReference type="InterPro" id="IPR006439">
    <property type="entry name" value="HAD-SF_hydro_IA"/>
</dbReference>
<dbReference type="AlphaFoldDB" id="A0A1H9KHS1"/>
<organism evidence="1 2">
    <name type="scientific">Solimonas aquatica</name>
    <dbReference type="NCBI Taxonomy" id="489703"/>
    <lineage>
        <taxon>Bacteria</taxon>
        <taxon>Pseudomonadati</taxon>
        <taxon>Pseudomonadota</taxon>
        <taxon>Gammaproteobacteria</taxon>
        <taxon>Nevskiales</taxon>
        <taxon>Nevskiaceae</taxon>
        <taxon>Solimonas</taxon>
    </lineage>
</organism>
<sequence>MHRVKLLIFDWDGTLSDSAAMIVGAMQRAITDLNLPPRPDQAIRELIGLGLNEGLTLLYPDIELKALRGLLDSYRAQWLSEGAGEAPLFPGSLEALQRLHGEGYRLAIATGKSRRGLNRSLRHHGELAGLIINSRTADETLSKPDPLMLRELLADEQLQPEEALMIGDTEYDLAMARAIGMRSVGVLCGVHHPERLLDAGAHCLLDGVCDLPGWLSTARA</sequence>
<keyword evidence="2" id="KW-1185">Reference proteome</keyword>
<dbReference type="NCBIfam" id="TIGR01509">
    <property type="entry name" value="HAD-SF-IA-v3"/>
    <property type="match status" value="1"/>
</dbReference>
<dbReference type="OrthoDB" id="9782449at2"/>
<dbReference type="Proteomes" id="UP000199233">
    <property type="component" value="Unassembled WGS sequence"/>
</dbReference>
<dbReference type="InterPro" id="IPR023214">
    <property type="entry name" value="HAD_sf"/>
</dbReference>
<dbReference type="InterPro" id="IPR023198">
    <property type="entry name" value="PGP-like_dom2"/>
</dbReference>
<dbReference type="NCBIfam" id="TIGR01549">
    <property type="entry name" value="HAD-SF-IA-v1"/>
    <property type="match status" value="1"/>
</dbReference>
<dbReference type="Gene3D" id="1.10.150.240">
    <property type="entry name" value="Putative phosphatase, domain 2"/>
    <property type="match status" value="1"/>
</dbReference>
<dbReference type="PANTHER" id="PTHR43434:SF24">
    <property type="entry name" value="HYDROLASE-RELATED"/>
    <property type="match status" value="1"/>
</dbReference>
<dbReference type="GO" id="GO:0006281">
    <property type="term" value="P:DNA repair"/>
    <property type="evidence" value="ECO:0007669"/>
    <property type="project" value="TreeGrafter"/>
</dbReference>
<dbReference type="STRING" id="489703.SAMN04488038_113119"/>
<dbReference type="GO" id="GO:0008967">
    <property type="term" value="F:phosphoglycolate phosphatase activity"/>
    <property type="evidence" value="ECO:0007669"/>
    <property type="project" value="TreeGrafter"/>
</dbReference>
<name>A0A1H9KHS1_9GAMM</name>
<dbReference type="InterPro" id="IPR041492">
    <property type="entry name" value="HAD_2"/>
</dbReference>
<dbReference type="SUPFAM" id="SSF56784">
    <property type="entry name" value="HAD-like"/>
    <property type="match status" value="1"/>
</dbReference>
<protein>
    <submittedName>
        <fullName evidence="1">Phosphoglycolate phosphatase</fullName>
    </submittedName>
</protein>
<reference evidence="2" key="1">
    <citation type="submission" date="2016-10" db="EMBL/GenBank/DDBJ databases">
        <authorList>
            <person name="Varghese N."/>
            <person name="Submissions S."/>
        </authorList>
    </citation>
    <scope>NUCLEOTIDE SEQUENCE [LARGE SCALE GENOMIC DNA]</scope>
    <source>
        <strain evidence="2">DSM 25927</strain>
    </source>
</reference>
<dbReference type="Pfam" id="PF13419">
    <property type="entry name" value="HAD_2"/>
    <property type="match status" value="1"/>
</dbReference>
<accession>A0A1H9KHS1</accession>
<dbReference type="RefSeq" id="WP_093288667.1">
    <property type="nucleotide sequence ID" value="NZ_FOFS01000013.1"/>
</dbReference>
<dbReference type="Gene3D" id="3.40.50.1000">
    <property type="entry name" value="HAD superfamily/HAD-like"/>
    <property type="match status" value="1"/>
</dbReference>
<dbReference type="InterPro" id="IPR050155">
    <property type="entry name" value="HAD-like_hydrolase_sf"/>
</dbReference>
<dbReference type="GO" id="GO:0005829">
    <property type="term" value="C:cytosol"/>
    <property type="evidence" value="ECO:0007669"/>
    <property type="project" value="TreeGrafter"/>
</dbReference>
<dbReference type="EMBL" id="FOFS01000013">
    <property type="protein sequence ID" value="SEQ98672.1"/>
    <property type="molecule type" value="Genomic_DNA"/>
</dbReference>
<evidence type="ECO:0000313" key="2">
    <source>
        <dbReference type="Proteomes" id="UP000199233"/>
    </source>
</evidence>
<proteinExistence type="predicted"/>
<dbReference type="PANTHER" id="PTHR43434">
    <property type="entry name" value="PHOSPHOGLYCOLATE PHOSPHATASE"/>
    <property type="match status" value="1"/>
</dbReference>
<dbReference type="SFLD" id="SFLDS00003">
    <property type="entry name" value="Haloacid_Dehalogenase"/>
    <property type="match status" value="1"/>
</dbReference>
<dbReference type="InterPro" id="IPR036412">
    <property type="entry name" value="HAD-like_sf"/>
</dbReference>
<evidence type="ECO:0000313" key="1">
    <source>
        <dbReference type="EMBL" id="SEQ98672.1"/>
    </source>
</evidence>
<gene>
    <name evidence="1" type="ORF">SAMN04488038_113119</name>
</gene>